<evidence type="ECO:0000313" key="3">
    <source>
        <dbReference type="RefSeq" id="XP_031567896.1"/>
    </source>
</evidence>
<name>A0A6P8ILQ3_ACTTE</name>
<dbReference type="RefSeq" id="XP_031567896.1">
    <property type="nucleotide sequence ID" value="XM_031712036.1"/>
</dbReference>
<dbReference type="Proteomes" id="UP000515163">
    <property type="component" value="Unplaced"/>
</dbReference>
<accession>A0A6P8ILQ3</accession>
<feature type="region of interest" description="Disordered" evidence="1">
    <location>
        <begin position="206"/>
        <end position="232"/>
    </location>
</feature>
<evidence type="ECO:0000256" key="1">
    <source>
        <dbReference type="SAM" id="MobiDB-lite"/>
    </source>
</evidence>
<feature type="compositionally biased region" description="Polar residues" evidence="1">
    <location>
        <begin position="209"/>
        <end position="226"/>
    </location>
</feature>
<organism evidence="2 3">
    <name type="scientific">Actinia tenebrosa</name>
    <name type="common">Australian red waratah sea anemone</name>
    <dbReference type="NCBI Taxonomy" id="6105"/>
    <lineage>
        <taxon>Eukaryota</taxon>
        <taxon>Metazoa</taxon>
        <taxon>Cnidaria</taxon>
        <taxon>Anthozoa</taxon>
        <taxon>Hexacorallia</taxon>
        <taxon>Actiniaria</taxon>
        <taxon>Actiniidae</taxon>
        <taxon>Actinia</taxon>
    </lineage>
</organism>
<proteinExistence type="predicted"/>
<sequence>MAGLNEEVLDMARGLIESRVVVKRPPSAAQRRAYHATPRGPPIIPKEKRARPSSAKARLSTEHDVKNTTAIAVPPRPPWRPFTRESSLSKLDTTGFLDTQQPEEVGVKIKREEEETKNEKKKIPSIYQSRNLPEGLSALSEWLTEKVPPDWAQGYSPESSFVFLPCLQSMNEQDLPCVPVVQEPDEELSYTPVPQIQIYKPPKPRLKFSQDSAAGLKQNSKSSLSSGDDETVRPKHLRMYNKDGELIHDIYRGKRTEEIIRQEIRDLERLLQGIGNPYGSSIVVRYQHDINHLQEMVKSTLEGYTFPDDERCVTPVAATLQEDLVNYPAKHDEIMASICKRRDECIEELAVIERKILHGKS</sequence>
<dbReference type="GeneID" id="116302688"/>
<evidence type="ECO:0000313" key="2">
    <source>
        <dbReference type="Proteomes" id="UP000515163"/>
    </source>
</evidence>
<dbReference type="OrthoDB" id="10045556at2759"/>
<dbReference type="KEGG" id="aten:116302688"/>
<protein>
    <submittedName>
        <fullName evidence="3">Uncharacterized protein LOC116302688</fullName>
    </submittedName>
</protein>
<feature type="region of interest" description="Disordered" evidence="1">
    <location>
        <begin position="26"/>
        <end position="81"/>
    </location>
</feature>
<keyword evidence="2" id="KW-1185">Reference proteome</keyword>
<reference evidence="3" key="1">
    <citation type="submission" date="2025-08" db="UniProtKB">
        <authorList>
            <consortium name="RefSeq"/>
        </authorList>
    </citation>
    <scope>IDENTIFICATION</scope>
    <source>
        <tissue evidence="3">Tentacle</tissue>
    </source>
</reference>
<dbReference type="InParanoid" id="A0A6P8ILQ3"/>
<gene>
    <name evidence="3" type="primary">LOC116302688</name>
</gene>
<dbReference type="AlphaFoldDB" id="A0A6P8ILQ3"/>